<feature type="non-terminal residue" evidence="3">
    <location>
        <position position="103"/>
    </location>
</feature>
<name>A0A9P6AF58_9AGAM</name>
<dbReference type="AlphaFoldDB" id="A0A9P6AF58"/>
<proteinExistence type="predicted"/>
<evidence type="ECO:0000313" key="4">
    <source>
        <dbReference type="Proteomes" id="UP000886523"/>
    </source>
</evidence>
<dbReference type="OrthoDB" id="3265672at2759"/>
<protein>
    <recommendedName>
        <fullName evidence="2">HTH CENPB-type domain-containing protein</fullName>
    </recommendedName>
</protein>
<dbReference type="Proteomes" id="UP000886523">
    <property type="component" value="Unassembled WGS sequence"/>
</dbReference>
<sequence length="103" mass="11962">EKAVLDWIIHLGLLAQPLDRRTIGPYVKDICGSFPGKNWLQRFLARNEDAVRYCRTASLDPKRAWSFNYPTVCDHFAKLKAIIENHGIPWENIYNMDEKGCQL</sequence>
<comment type="caution">
    <text evidence="3">The sequence shown here is derived from an EMBL/GenBank/DDBJ whole genome shotgun (WGS) entry which is preliminary data.</text>
</comment>
<gene>
    <name evidence="3" type="ORF">BS47DRAFT_1244816</name>
</gene>
<keyword evidence="1" id="KW-0238">DNA-binding</keyword>
<reference evidence="3" key="1">
    <citation type="journal article" date="2020" name="Nat. Commun.">
        <title>Large-scale genome sequencing of mycorrhizal fungi provides insights into the early evolution of symbiotic traits.</title>
        <authorList>
            <person name="Miyauchi S."/>
            <person name="Kiss E."/>
            <person name="Kuo A."/>
            <person name="Drula E."/>
            <person name="Kohler A."/>
            <person name="Sanchez-Garcia M."/>
            <person name="Morin E."/>
            <person name="Andreopoulos B."/>
            <person name="Barry K.W."/>
            <person name="Bonito G."/>
            <person name="Buee M."/>
            <person name="Carver A."/>
            <person name="Chen C."/>
            <person name="Cichocki N."/>
            <person name="Clum A."/>
            <person name="Culley D."/>
            <person name="Crous P.W."/>
            <person name="Fauchery L."/>
            <person name="Girlanda M."/>
            <person name="Hayes R.D."/>
            <person name="Keri Z."/>
            <person name="LaButti K."/>
            <person name="Lipzen A."/>
            <person name="Lombard V."/>
            <person name="Magnuson J."/>
            <person name="Maillard F."/>
            <person name="Murat C."/>
            <person name="Nolan M."/>
            <person name="Ohm R.A."/>
            <person name="Pangilinan J."/>
            <person name="Pereira M.F."/>
            <person name="Perotto S."/>
            <person name="Peter M."/>
            <person name="Pfister S."/>
            <person name="Riley R."/>
            <person name="Sitrit Y."/>
            <person name="Stielow J.B."/>
            <person name="Szollosi G."/>
            <person name="Zifcakova L."/>
            <person name="Stursova M."/>
            <person name="Spatafora J.W."/>
            <person name="Tedersoo L."/>
            <person name="Vaario L.M."/>
            <person name="Yamada A."/>
            <person name="Yan M."/>
            <person name="Wang P."/>
            <person name="Xu J."/>
            <person name="Bruns T."/>
            <person name="Baldrian P."/>
            <person name="Vilgalys R."/>
            <person name="Dunand C."/>
            <person name="Henrissat B."/>
            <person name="Grigoriev I.V."/>
            <person name="Hibbett D."/>
            <person name="Nagy L.G."/>
            <person name="Martin F.M."/>
        </authorList>
    </citation>
    <scope>NUCLEOTIDE SEQUENCE</scope>
    <source>
        <strain evidence="3">UP504</strain>
    </source>
</reference>
<dbReference type="InterPro" id="IPR006600">
    <property type="entry name" value="HTH_CenpB_DNA-bd_dom"/>
</dbReference>
<organism evidence="3 4">
    <name type="scientific">Hydnum rufescens UP504</name>
    <dbReference type="NCBI Taxonomy" id="1448309"/>
    <lineage>
        <taxon>Eukaryota</taxon>
        <taxon>Fungi</taxon>
        <taxon>Dikarya</taxon>
        <taxon>Basidiomycota</taxon>
        <taxon>Agaricomycotina</taxon>
        <taxon>Agaricomycetes</taxon>
        <taxon>Cantharellales</taxon>
        <taxon>Hydnaceae</taxon>
        <taxon>Hydnum</taxon>
    </lineage>
</organism>
<dbReference type="EMBL" id="MU129198">
    <property type="protein sequence ID" value="KAF9504747.1"/>
    <property type="molecule type" value="Genomic_DNA"/>
</dbReference>
<feature type="domain" description="HTH CENPB-type" evidence="2">
    <location>
        <begin position="1"/>
        <end position="53"/>
    </location>
</feature>
<evidence type="ECO:0000259" key="2">
    <source>
        <dbReference type="PROSITE" id="PS51253"/>
    </source>
</evidence>
<evidence type="ECO:0000313" key="3">
    <source>
        <dbReference type="EMBL" id="KAF9504747.1"/>
    </source>
</evidence>
<evidence type="ECO:0000256" key="1">
    <source>
        <dbReference type="ARBA" id="ARBA00023125"/>
    </source>
</evidence>
<dbReference type="GO" id="GO:0003677">
    <property type="term" value="F:DNA binding"/>
    <property type="evidence" value="ECO:0007669"/>
    <property type="project" value="UniProtKB-KW"/>
</dbReference>
<dbReference type="PROSITE" id="PS51253">
    <property type="entry name" value="HTH_CENPB"/>
    <property type="match status" value="1"/>
</dbReference>
<feature type="non-terminal residue" evidence="3">
    <location>
        <position position="1"/>
    </location>
</feature>
<keyword evidence="4" id="KW-1185">Reference proteome</keyword>
<accession>A0A9P6AF58</accession>